<sequence length="68" mass="8154">MYESEKRLVPHALMMPNVGLKEDTLCQMEFYIVTSPKMRMNLNWLYPTRLSREYWQSIMMLPLLATLV</sequence>
<keyword evidence="2" id="KW-1185">Reference proteome</keyword>
<protein>
    <submittedName>
        <fullName evidence="1">Uncharacterized protein</fullName>
    </submittedName>
</protein>
<accession>A0AAV8XQ67</accession>
<dbReference type="Proteomes" id="UP001162156">
    <property type="component" value="Unassembled WGS sequence"/>
</dbReference>
<reference evidence="1" key="1">
    <citation type="journal article" date="2023" name="Insect Mol. Biol.">
        <title>Genome sequencing provides insights into the evolution of gene families encoding plant cell wall-degrading enzymes in longhorned beetles.</title>
        <authorList>
            <person name="Shin N.R."/>
            <person name="Okamura Y."/>
            <person name="Kirsch R."/>
            <person name="Pauchet Y."/>
        </authorList>
    </citation>
    <scope>NUCLEOTIDE SEQUENCE</scope>
    <source>
        <strain evidence="1">RBIC_L_NR</strain>
    </source>
</reference>
<comment type="caution">
    <text evidence="1">The sequence shown here is derived from an EMBL/GenBank/DDBJ whole genome shotgun (WGS) entry which is preliminary data.</text>
</comment>
<proteinExistence type="predicted"/>
<evidence type="ECO:0000313" key="2">
    <source>
        <dbReference type="Proteomes" id="UP001162156"/>
    </source>
</evidence>
<name>A0AAV8XQ67_9CUCU</name>
<evidence type="ECO:0000313" key="1">
    <source>
        <dbReference type="EMBL" id="KAJ8940596.1"/>
    </source>
</evidence>
<dbReference type="EMBL" id="JANEYF010002970">
    <property type="protein sequence ID" value="KAJ8940596.1"/>
    <property type="molecule type" value="Genomic_DNA"/>
</dbReference>
<gene>
    <name evidence="1" type="ORF">NQ314_010674</name>
</gene>
<dbReference type="AlphaFoldDB" id="A0AAV8XQ67"/>
<organism evidence="1 2">
    <name type="scientific">Rhamnusium bicolor</name>
    <dbReference type="NCBI Taxonomy" id="1586634"/>
    <lineage>
        <taxon>Eukaryota</taxon>
        <taxon>Metazoa</taxon>
        <taxon>Ecdysozoa</taxon>
        <taxon>Arthropoda</taxon>
        <taxon>Hexapoda</taxon>
        <taxon>Insecta</taxon>
        <taxon>Pterygota</taxon>
        <taxon>Neoptera</taxon>
        <taxon>Endopterygota</taxon>
        <taxon>Coleoptera</taxon>
        <taxon>Polyphaga</taxon>
        <taxon>Cucujiformia</taxon>
        <taxon>Chrysomeloidea</taxon>
        <taxon>Cerambycidae</taxon>
        <taxon>Lepturinae</taxon>
        <taxon>Rhagiini</taxon>
        <taxon>Rhamnusium</taxon>
    </lineage>
</organism>